<reference evidence="1 2" key="1">
    <citation type="submission" date="2014-12" db="EMBL/GenBank/DDBJ databases">
        <title>Complete genome sequences of three Vibrio cholerae specific bacteriophages.</title>
        <authorList>
            <person name="Bhandare S.G."/>
            <person name="Warry A."/>
            <person name="Emes R.D."/>
            <person name="Hooton S.P.T."/>
            <person name="Barrow P.A."/>
            <person name="Atterbury R.J."/>
        </authorList>
    </citation>
    <scope>NUCLEOTIDE SEQUENCE [LARGE SCALE GENOMIC DNA]</scope>
</reference>
<name>A0A0B5HAG4_9CAUD</name>
<dbReference type="RefSeq" id="YP_009198574.1">
    <property type="nucleotide sequence ID" value="NC_028799.1"/>
</dbReference>
<dbReference type="GeneID" id="26625652"/>
<proteinExistence type="predicted"/>
<gene>
    <name evidence="1" type="ORF">SBVP1_0056</name>
</gene>
<dbReference type="EMBL" id="KP280062">
    <property type="protein sequence ID" value="AJF40714.1"/>
    <property type="molecule type" value="Genomic_DNA"/>
</dbReference>
<evidence type="ECO:0000313" key="2">
    <source>
        <dbReference type="Proteomes" id="UP000031803"/>
    </source>
</evidence>
<evidence type="ECO:0000313" key="1">
    <source>
        <dbReference type="EMBL" id="AJF40714.1"/>
    </source>
</evidence>
<protein>
    <submittedName>
        <fullName evidence="1">Uncharacterized protein</fullName>
    </submittedName>
</protein>
<organism evidence="1 2">
    <name type="scientific">Vibrio phage phi 1</name>
    <dbReference type="NCBI Taxonomy" id="1589297"/>
    <lineage>
        <taxon>Viruses</taxon>
        <taxon>Duplodnaviria</taxon>
        <taxon>Heunggongvirae</taxon>
        <taxon>Uroviricota</taxon>
        <taxon>Caudoviricetes</taxon>
        <taxon>Schitoviridae</taxon>
        <taxon>Pacinivirus</taxon>
        <taxon>Pacinivirus phi1</taxon>
    </lineage>
</organism>
<dbReference type="Proteomes" id="UP000031803">
    <property type="component" value="Segment"/>
</dbReference>
<sequence>MKLLPTYYHSLDITKDVIYFNHEVHAITIELYLDNYWTLIRPTNKTQFNCLSNYTRIKPNEIT</sequence>
<accession>A0A0B5HAG4</accession>
<dbReference type="KEGG" id="vg:26625652"/>
<keyword evidence="2" id="KW-1185">Reference proteome</keyword>